<dbReference type="Pfam" id="PF22903">
    <property type="entry name" value="DA_C"/>
    <property type="match status" value="1"/>
</dbReference>
<feature type="chain" id="PRO_5025510034" description="Diels-Alderase C-terminal domain-containing protein" evidence="1">
    <location>
        <begin position="26"/>
        <end position="360"/>
    </location>
</feature>
<organism evidence="3 4">
    <name type="scientific">Byssothecium circinans</name>
    <dbReference type="NCBI Taxonomy" id="147558"/>
    <lineage>
        <taxon>Eukaryota</taxon>
        <taxon>Fungi</taxon>
        <taxon>Dikarya</taxon>
        <taxon>Ascomycota</taxon>
        <taxon>Pezizomycotina</taxon>
        <taxon>Dothideomycetes</taxon>
        <taxon>Pleosporomycetidae</taxon>
        <taxon>Pleosporales</taxon>
        <taxon>Massarineae</taxon>
        <taxon>Massarinaceae</taxon>
        <taxon>Byssothecium</taxon>
    </lineage>
</organism>
<evidence type="ECO:0000259" key="2">
    <source>
        <dbReference type="Pfam" id="PF22903"/>
    </source>
</evidence>
<dbReference type="InterPro" id="IPR054499">
    <property type="entry name" value="DA_C"/>
</dbReference>
<feature type="signal peptide" evidence="1">
    <location>
        <begin position="1"/>
        <end position="25"/>
    </location>
</feature>
<keyword evidence="1" id="KW-0732">Signal</keyword>
<protein>
    <recommendedName>
        <fullName evidence="2">Diels-Alderase C-terminal domain-containing protein</fullName>
    </recommendedName>
</protein>
<dbReference type="Proteomes" id="UP000800035">
    <property type="component" value="Unassembled WGS sequence"/>
</dbReference>
<sequence length="360" mass="39910">MNFQRLSCLLALVSLSVVGLEDCKANIITSNITNGSVELSINPLNSFTTAALTSLNATAWESWSFTSVSNASNAGATVIFYRDPTLIPPSLYEYLTIYKCDNITTGLWTGDLGNATFEVKGQDVKVQLDMRSILNGEVTGSFNIQSSTPLVSSAIDMSPYLTWGPGILAPNTTSNVTIADRAIQFHDGLGAADHLIAPYNWISIAEKWWWTRSVIGPYTLVYWELVSAIDHQTHTITYLSQDGAMLFHSRTKCADSNTVQTDCVAFQLSYLAGTYGSYDDKSTGYEIQLHGKEKRWSFEVRHELVEYESKDSQFVLSPIALDYEYSRFVDEVYGGEMGCEVRRGVGRSEQNRVRNGSPVL</sequence>
<gene>
    <name evidence="3" type="ORF">CC80DRAFT_541982</name>
</gene>
<keyword evidence="4" id="KW-1185">Reference proteome</keyword>
<dbReference type="GO" id="GO:0016853">
    <property type="term" value="F:isomerase activity"/>
    <property type="evidence" value="ECO:0007669"/>
    <property type="project" value="UniProtKB-KW"/>
</dbReference>
<reference evidence="3" key="1">
    <citation type="journal article" date="2020" name="Stud. Mycol.">
        <title>101 Dothideomycetes genomes: a test case for predicting lifestyles and emergence of pathogens.</title>
        <authorList>
            <person name="Haridas S."/>
            <person name="Albert R."/>
            <person name="Binder M."/>
            <person name="Bloem J."/>
            <person name="Labutti K."/>
            <person name="Salamov A."/>
            <person name="Andreopoulos B."/>
            <person name="Baker S."/>
            <person name="Barry K."/>
            <person name="Bills G."/>
            <person name="Bluhm B."/>
            <person name="Cannon C."/>
            <person name="Castanera R."/>
            <person name="Culley D."/>
            <person name="Daum C."/>
            <person name="Ezra D."/>
            <person name="Gonzalez J."/>
            <person name="Henrissat B."/>
            <person name="Kuo A."/>
            <person name="Liang C."/>
            <person name="Lipzen A."/>
            <person name="Lutzoni F."/>
            <person name="Magnuson J."/>
            <person name="Mondo S."/>
            <person name="Nolan M."/>
            <person name="Ohm R."/>
            <person name="Pangilinan J."/>
            <person name="Park H.-J."/>
            <person name="Ramirez L."/>
            <person name="Alfaro M."/>
            <person name="Sun H."/>
            <person name="Tritt A."/>
            <person name="Yoshinaga Y."/>
            <person name="Zwiers L.-H."/>
            <person name="Turgeon B."/>
            <person name="Goodwin S."/>
            <person name="Spatafora J."/>
            <person name="Crous P."/>
            <person name="Grigoriev I."/>
        </authorList>
    </citation>
    <scope>NUCLEOTIDE SEQUENCE</scope>
    <source>
        <strain evidence="3">CBS 675.92</strain>
    </source>
</reference>
<accession>A0A6A5UDQ6</accession>
<dbReference type="EMBL" id="ML976978">
    <property type="protein sequence ID" value="KAF1962834.1"/>
    <property type="molecule type" value="Genomic_DNA"/>
</dbReference>
<name>A0A6A5UDQ6_9PLEO</name>
<evidence type="ECO:0000313" key="3">
    <source>
        <dbReference type="EMBL" id="KAF1962834.1"/>
    </source>
</evidence>
<proteinExistence type="predicted"/>
<feature type="domain" description="Diels-Alderase C-terminal" evidence="2">
    <location>
        <begin position="200"/>
        <end position="351"/>
    </location>
</feature>
<dbReference type="OrthoDB" id="5344254at2759"/>
<evidence type="ECO:0000313" key="4">
    <source>
        <dbReference type="Proteomes" id="UP000800035"/>
    </source>
</evidence>
<evidence type="ECO:0000256" key="1">
    <source>
        <dbReference type="SAM" id="SignalP"/>
    </source>
</evidence>
<dbReference type="AlphaFoldDB" id="A0A6A5UDQ6"/>